<gene>
    <name evidence="13" type="ORF">G210_3947</name>
</gene>
<dbReference type="SMART" id="SM00320">
    <property type="entry name" value="WD40"/>
    <property type="match status" value="9"/>
</dbReference>
<sequence length="804" mass="89843">MTSSEISQEAVFVGANKQNYVSDYNPSNNIIAFGAANNIALWNSLDPNHKGVYYTLKNHQKEVTGVKFIPNTPYLVSIGEDHLVNIWKEDGNVYTHHQTLDDHLHSVTCLAVVNEKVFITGSADHNIIIWVYDEEKKQFTFGEVFQVKSNFYPLTLAIQDVEDDSYLIAIGGTTNNVYIYTFALKDNNVTVLHKSAELTGHEDWVKCLQFVTEEKHKNYILASGGQDRYVRLWRLKLNELIDNSDEDPTKLVLLSNKQYKFDLPSGSRAAFSFEALIMGHDDWVSGLQWHPSCKANHENAKLQLLTCTADTSLMIWEMDVDSGIWVCVNRLGEMSIKGASTATGASGGFWSCLWFIDPKTSEHYVIASGKTGAFRVYKSDNNGQSFESTLGITGAIKDVNDIKWSVDGDYFVATSLDQTTRLYAPWKQDQSVESWHEFARPQIHGYDMICYDNITSTKFVSGGDEKILRVFEMTKSISKLLKNLCGIEVVNENNELPVTASLPVLGLSNKAESQVAQGDSMEDNDNGDANEETADSSDDVLASLTMPPVEEYLQRYTLFPELEKLYGHGYEISCCATSPNGKLIATACKSNSAKHAVIRIFNVAKDYQQSSQVLSGHNLTISSLEFSPNGKYLLAVSRDRQFSLWELINEETAEFKLVELNEKAHSRILWDCSWLPFNVMDYFTTVSRDKQMKIWKVSDNAVELVTSAKLEEPITSVSVYKGGPVANKVVVAVGLEDGSIDVFTFDLNKSELSLVVSFDKSITPSNRIEKLSLSNKLHNGKLLLGVGSKDTSARLYSIDQALFV</sequence>
<dbReference type="OMA" id="ENFRHIS"/>
<dbReference type="FunFam" id="2.130.10.10:FF:000400">
    <property type="entry name" value="Elongator acetyltransferase complex subunit 2"/>
    <property type="match status" value="1"/>
</dbReference>
<feature type="region of interest" description="Disordered" evidence="12">
    <location>
        <begin position="513"/>
        <end position="538"/>
    </location>
</feature>
<dbReference type="OrthoDB" id="27911at2759"/>
<keyword evidence="7 11" id="KW-0853">WD repeat</keyword>
<feature type="repeat" description="WD" evidence="11">
    <location>
        <begin position="100"/>
        <end position="130"/>
    </location>
</feature>
<proteinExistence type="inferred from homology"/>
<evidence type="ECO:0000256" key="1">
    <source>
        <dbReference type="ARBA" id="ARBA00004123"/>
    </source>
</evidence>
<dbReference type="InterPro" id="IPR019775">
    <property type="entry name" value="WD40_repeat_CS"/>
</dbReference>
<organism evidence="13 14">
    <name type="scientific">Candida maltosa (strain Xu316)</name>
    <name type="common">Yeast</name>
    <dbReference type="NCBI Taxonomy" id="1245528"/>
    <lineage>
        <taxon>Eukaryota</taxon>
        <taxon>Fungi</taxon>
        <taxon>Dikarya</taxon>
        <taxon>Ascomycota</taxon>
        <taxon>Saccharomycotina</taxon>
        <taxon>Pichiomycetes</taxon>
        <taxon>Debaryomycetaceae</taxon>
        <taxon>Candida/Lodderomyces clade</taxon>
        <taxon>Candida</taxon>
    </lineage>
</organism>
<dbReference type="GO" id="GO:0005634">
    <property type="term" value="C:nucleus"/>
    <property type="evidence" value="ECO:0007669"/>
    <property type="project" value="UniProtKB-SubCell"/>
</dbReference>
<dbReference type="AlphaFoldDB" id="M3HF43"/>
<dbReference type="GO" id="GO:0002098">
    <property type="term" value="P:tRNA wobble uridine modification"/>
    <property type="evidence" value="ECO:0007669"/>
    <property type="project" value="InterPro"/>
</dbReference>
<protein>
    <recommendedName>
        <fullName evidence="5">Elongator complex protein 2</fullName>
    </recommendedName>
</protein>
<evidence type="ECO:0000256" key="10">
    <source>
        <dbReference type="ARBA" id="ARBA00023242"/>
    </source>
</evidence>
<comment type="subcellular location">
    <subcellularLocation>
        <location evidence="2">Cytoplasm</location>
    </subcellularLocation>
    <subcellularLocation>
        <location evidence="1">Nucleus</location>
    </subcellularLocation>
</comment>
<dbReference type="GO" id="GO:0005737">
    <property type="term" value="C:cytoplasm"/>
    <property type="evidence" value="ECO:0007669"/>
    <property type="project" value="UniProtKB-SubCell"/>
</dbReference>
<dbReference type="InterPro" id="IPR001680">
    <property type="entry name" value="WD40_rpt"/>
</dbReference>
<evidence type="ECO:0000256" key="2">
    <source>
        <dbReference type="ARBA" id="ARBA00004496"/>
    </source>
</evidence>
<dbReference type="PANTHER" id="PTHR44111">
    <property type="entry name" value="ELONGATOR COMPLEX PROTEIN 2"/>
    <property type="match status" value="1"/>
</dbReference>
<dbReference type="PROSITE" id="PS50294">
    <property type="entry name" value="WD_REPEATS_REGION"/>
    <property type="match status" value="3"/>
</dbReference>
<dbReference type="SUPFAM" id="SSF50978">
    <property type="entry name" value="WD40 repeat-like"/>
    <property type="match status" value="3"/>
</dbReference>
<evidence type="ECO:0000313" key="14">
    <source>
        <dbReference type="Proteomes" id="UP000011777"/>
    </source>
</evidence>
<evidence type="ECO:0000256" key="11">
    <source>
        <dbReference type="PROSITE-ProRule" id="PRU00221"/>
    </source>
</evidence>
<keyword evidence="6" id="KW-0963">Cytoplasm</keyword>
<evidence type="ECO:0000256" key="6">
    <source>
        <dbReference type="ARBA" id="ARBA00022490"/>
    </source>
</evidence>
<comment type="pathway">
    <text evidence="3">tRNA modification; 5-methoxycarbonylmethyl-2-thiouridine-tRNA biosynthesis.</text>
</comment>
<dbReference type="InterPro" id="IPR036322">
    <property type="entry name" value="WD40_repeat_dom_sf"/>
</dbReference>
<feature type="repeat" description="WD" evidence="11">
    <location>
        <begin position="198"/>
        <end position="243"/>
    </location>
</feature>
<evidence type="ECO:0000256" key="12">
    <source>
        <dbReference type="SAM" id="MobiDB-lite"/>
    </source>
</evidence>
<name>M3HF43_CANMX</name>
<dbReference type="InterPro" id="IPR015943">
    <property type="entry name" value="WD40/YVTN_repeat-like_dom_sf"/>
</dbReference>
<evidence type="ECO:0000256" key="8">
    <source>
        <dbReference type="ARBA" id="ARBA00022694"/>
    </source>
</evidence>
<keyword evidence="8" id="KW-0819">tRNA processing</keyword>
<reference evidence="13 14" key="1">
    <citation type="submission" date="2013-02" db="EMBL/GenBank/DDBJ databases">
        <title>Genome sequence of Candida maltosa Xu316, a potential industrial strain for xylitol and ethanol production.</title>
        <authorList>
            <person name="Yu J."/>
            <person name="Wang Q."/>
            <person name="Geng X."/>
            <person name="Bao W."/>
            <person name="He P."/>
            <person name="Cai J."/>
        </authorList>
    </citation>
    <scope>NUCLEOTIDE SEQUENCE [LARGE SCALE GENOMIC DNA]</scope>
    <source>
        <strain evidence="14">Xu316</strain>
    </source>
</reference>
<evidence type="ECO:0000256" key="7">
    <source>
        <dbReference type="ARBA" id="ARBA00022574"/>
    </source>
</evidence>
<keyword evidence="10" id="KW-0539">Nucleus</keyword>
<accession>M3HF43</accession>
<dbReference type="PROSITE" id="PS50082">
    <property type="entry name" value="WD_REPEATS_2"/>
    <property type="match status" value="4"/>
</dbReference>
<evidence type="ECO:0000256" key="4">
    <source>
        <dbReference type="ARBA" id="ARBA00005881"/>
    </source>
</evidence>
<dbReference type="eggNOG" id="KOG1063">
    <property type="taxonomic scope" value="Eukaryota"/>
</dbReference>
<evidence type="ECO:0000313" key="13">
    <source>
        <dbReference type="EMBL" id="EMG45867.1"/>
    </source>
</evidence>
<comment type="caution">
    <text evidence="13">The sequence shown here is derived from an EMBL/GenBank/DDBJ whole genome shotgun (WGS) entry which is preliminary data.</text>
</comment>
<evidence type="ECO:0000256" key="5">
    <source>
        <dbReference type="ARBA" id="ARBA00020267"/>
    </source>
</evidence>
<feature type="repeat" description="WD" evidence="11">
    <location>
        <begin position="56"/>
        <end position="88"/>
    </location>
</feature>
<dbReference type="Pfam" id="PF00400">
    <property type="entry name" value="WD40"/>
    <property type="match status" value="7"/>
</dbReference>
<dbReference type="UniPathway" id="UPA00988"/>
<dbReference type="PROSITE" id="PS00678">
    <property type="entry name" value="WD_REPEATS_1"/>
    <property type="match status" value="1"/>
</dbReference>
<comment type="similarity">
    <text evidence="4">Belongs to the WD repeat ELP2 family.</text>
</comment>
<keyword evidence="14" id="KW-1185">Reference proteome</keyword>
<feature type="repeat" description="WD" evidence="11">
    <location>
        <begin position="614"/>
        <end position="655"/>
    </location>
</feature>
<feature type="compositionally biased region" description="Acidic residues" evidence="12">
    <location>
        <begin position="520"/>
        <end position="538"/>
    </location>
</feature>
<dbReference type="PANTHER" id="PTHR44111:SF1">
    <property type="entry name" value="ELONGATOR COMPLEX PROTEIN 2"/>
    <property type="match status" value="1"/>
</dbReference>
<dbReference type="InterPro" id="IPR037289">
    <property type="entry name" value="Elp2"/>
</dbReference>
<keyword evidence="9" id="KW-0677">Repeat</keyword>
<dbReference type="Proteomes" id="UP000011777">
    <property type="component" value="Unassembled WGS sequence"/>
</dbReference>
<dbReference type="Gene3D" id="2.130.10.10">
    <property type="entry name" value="YVTN repeat-like/Quinoprotein amine dehydrogenase"/>
    <property type="match status" value="4"/>
</dbReference>
<dbReference type="HOGENOM" id="CLU_006430_0_0_1"/>
<dbReference type="GO" id="GO:0033588">
    <property type="term" value="C:elongator holoenzyme complex"/>
    <property type="evidence" value="ECO:0007669"/>
    <property type="project" value="InterPro"/>
</dbReference>
<evidence type="ECO:0000256" key="3">
    <source>
        <dbReference type="ARBA" id="ARBA00005043"/>
    </source>
</evidence>
<dbReference type="EMBL" id="AOGT01002303">
    <property type="protein sequence ID" value="EMG45867.1"/>
    <property type="molecule type" value="Genomic_DNA"/>
</dbReference>
<dbReference type="STRING" id="1245528.M3HF43"/>
<evidence type="ECO:0000256" key="9">
    <source>
        <dbReference type="ARBA" id="ARBA00022737"/>
    </source>
</evidence>